<reference evidence="1 2" key="1">
    <citation type="submission" date="2023-03" db="EMBL/GenBank/DDBJ databases">
        <title>WGS of Gossypium arboreum.</title>
        <authorList>
            <person name="Yu D."/>
        </authorList>
    </citation>
    <scope>NUCLEOTIDE SEQUENCE [LARGE SCALE GENOMIC DNA]</scope>
    <source>
        <tissue evidence="1">Leaf</tissue>
    </source>
</reference>
<proteinExistence type="predicted"/>
<organism evidence="1 2">
    <name type="scientific">Gossypium arboreum</name>
    <name type="common">Tree cotton</name>
    <name type="synonym">Gossypium nanking</name>
    <dbReference type="NCBI Taxonomy" id="29729"/>
    <lineage>
        <taxon>Eukaryota</taxon>
        <taxon>Viridiplantae</taxon>
        <taxon>Streptophyta</taxon>
        <taxon>Embryophyta</taxon>
        <taxon>Tracheophyta</taxon>
        <taxon>Spermatophyta</taxon>
        <taxon>Magnoliopsida</taxon>
        <taxon>eudicotyledons</taxon>
        <taxon>Gunneridae</taxon>
        <taxon>Pentapetalae</taxon>
        <taxon>rosids</taxon>
        <taxon>malvids</taxon>
        <taxon>Malvales</taxon>
        <taxon>Malvaceae</taxon>
        <taxon>Malvoideae</taxon>
        <taxon>Gossypium</taxon>
    </lineage>
</organism>
<dbReference type="Proteomes" id="UP001358586">
    <property type="component" value="Chromosome 3"/>
</dbReference>
<keyword evidence="2" id="KW-1185">Reference proteome</keyword>
<protein>
    <submittedName>
        <fullName evidence="1">Uncharacterized protein</fullName>
    </submittedName>
</protein>
<name>A0ABR0QJQ7_GOSAR</name>
<evidence type="ECO:0000313" key="1">
    <source>
        <dbReference type="EMBL" id="KAK5839488.1"/>
    </source>
</evidence>
<dbReference type="EMBL" id="JARKNE010000003">
    <property type="protein sequence ID" value="KAK5839488.1"/>
    <property type="molecule type" value="Genomic_DNA"/>
</dbReference>
<comment type="caution">
    <text evidence="1">The sequence shown here is derived from an EMBL/GenBank/DDBJ whole genome shotgun (WGS) entry which is preliminary data.</text>
</comment>
<sequence>MCMEKHGFYQEEDGVVDDKEVYRSAYVCCDWYFTKSSEVRFRDDRRHNSTDGESESEDYCVLERYVLGCVTDLEKGLAYHNNFLLCGCQVFHILFWTFKQYSLAFQYYKPLVQIDGTFMYGRYIHWFLLIVAQDDNRKIFLIVLVITSEESIDNWDLFLFGLRRHVCPNLIYASSRIRELKYYPQLNNRETFGIGYTINIV</sequence>
<gene>
    <name evidence="1" type="ORF">PVK06_008284</name>
</gene>
<evidence type="ECO:0000313" key="2">
    <source>
        <dbReference type="Proteomes" id="UP001358586"/>
    </source>
</evidence>
<accession>A0ABR0QJQ7</accession>